<evidence type="ECO:0000256" key="2">
    <source>
        <dbReference type="ARBA" id="ARBA00023015"/>
    </source>
</evidence>
<dbReference type="Pfam" id="PF04542">
    <property type="entry name" value="Sigma70_r2"/>
    <property type="match status" value="1"/>
</dbReference>
<dbReference type="SUPFAM" id="SSF88659">
    <property type="entry name" value="Sigma3 and sigma4 domains of RNA polymerase sigma factors"/>
    <property type="match status" value="1"/>
</dbReference>
<comment type="caution">
    <text evidence="7">The sequence shown here is derived from an EMBL/GenBank/DDBJ whole genome shotgun (WGS) entry which is preliminary data.</text>
</comment>
<sequence length="189" mass="22531">MNITEEELIQRIKAGNKEALTILYDRFCRKLLVFSYNLLKDRELCEEIVQDVFIDFWRRRSELQIKVSLQSYLYASVRYKIFAEFRREKAIRVELYDDINGRMQYSTPETRMIHEELEEQVKLIIERLPDKCKLVYTMSRNEGLSHKEIAELLAISTRTVETHISNALKVLRDSLGHALTIEFILYLLH</sequence>
<evidence type="ECO:0000256" key="1">
    <source>
        <dbReference type="ARBA" id="ARBA00010641"/>
    </source>
</evidence>
<dbReference type="InterPro" id="IPR014327">
    <property type="entry name" value="RNA_pol_sigma70_bacteroid"/>
</dbReference>
<keyword evidence="2" id="KW-0805">Transcription regulation</keyword>
<dbReference type="NCBIfam" id="TIGR02937">
    <property type="entry name" value="sigma70-ECF"/>
    <property type="match status" value="1"/>
</dbReference>
<feature type="domain" description="RNA polymerase sigma-70 region 2" evidence="5">
    <location>
        <begin position="23"/>
        <end position="89"/>
    </location>
</feature>
<dbReference type="InterPro" id="IPR013249">
    <property type="entry name" value="RNA_pol_sigma70_r4_t2"/>
</dbReference>
<feature type="domain" description="RNA polymerase sigma factor 70 region 4 type 2" evidence="6">
    <location>
        <begin position="120"/>
        <end position="169"/>
    </location>
</feature>
<dbReference type="RefSeq" id="WP_200104618.1">
    <property type="nucleotide sequence ID" value="NZ_JAEHFV010000001.1"/>
</dbReference>
<evidence type="ECO:0000313" key="8">
    <source>
        <dbReference type="Proteomes" id="UP000609172"/>
    </source>
</evidence>
<dbReference type="GO" id="GO:0016987">
    <property type="term" value="F:sigma factor activity"/>
    <property type="evidence" value="ECO:0007669"/>
    <property type="project" value="UniProtKB-KW"/>
</dbReference>
<dbReference type="Gene3D" id="1.10.1740.10">
    <property type="match status" value="1"/>
</dbReference>
<gene>
    <name evidence="7" type="ORF">I5M07_02545</name>
</gene>
<dbReference type="InterPro" id="IPR036388">
    <property type="entry name" value="WH-like_DNA-bd_sf"/>
</dbReference>
<evidence type="ECO:0000259" key="5">
    <source>
        <dbReference type="Pfam" id="PF04542"/>
    </source>
</evidence>
<dbReference type="AlphaFoldDB" id="A0A934UIC3"/>
<dbReference type="PANTHER" id="PTHR43133:SF46">
    <property type="entry name" value="RNA POLYMERASE SIGMA-70 FACTOR ECF SUBFAMILY"/>
    <property type="match status" value="1"/>
</dbReference>
<dbReference type="SUPFAM" id="SSF88946">
    <property type="entry name" value="Sigma2 domain of RNA polymerase sigma factors"/>
    <property type="match status" value="1"/>
</dbReference>
<name>A0A934UIC3_9FLAO</name>
<dbReference type="InterPro" id="IPR039425">
    <property type="entry name" value="RNA_pol_sigma-70-like"/>
</dbReference>
<organism evidence="7 8">
    <name type="scientific">Flavobacterium agrisoli</name>
    <dbReference type="NCBI Taxonomy" id="2793066"/>
    <lineage>
        <taxon>Bacteria</taxon>
        <taxon>Pseudomonadati</taxon>
        <taxon>Bacteroidota</taxon>
        <taxon>Flavobacteriia</taxon>
        <taxon>Flavobacteriales</taxon>
        <taxon>Flavobacteriaceae</taxon>
        <taxon>Flavobacterium</taxon>
    </lineage>
</organism>
<dbReference type="Pfam" id="PF08281">
    <property type="entry name" value="Sigma70_r4_2"/>
    <property type="match status" value="1"/>
</dbReference>
<dbReference type="GO" id="GO:0006352">
    <property type="term" value="P:DNA-templated transcription initiation"/>
    <property type="evidence" value="ECO:0007669"/>
    <property type="project" value="InterPro"/>
</dbReference>
<evidence type="ECO:0000313" key="7">
    <source>
        <dbReference type="EMBL" id="MBK0368701.1"/>
    </source>
</evidence>
<dbReference type="EMBL" id="JAEHFV010000001">
    <property type="protein sequence ID" value="MBK0368701.1"/>
    <property type="molecule type" value="Genomic_DNA"/>
</dbReference>
<accession>A0A934UIC3</accession>
<keyword evidence="4" id="KW-0804">Transcription</keyword>
<dbReference type="Proteomes" id="UP000609172">
    <property type="component" value="Unassembled WGS sequence"/>
</dbReference>
<evidence type="ECO:0000256" key="3">
    <source>
        <dbReference type="ARBA" id="ARBA00023082"/>
    </source>
</evidence>
<reference evidence="7" key="1">
    <citation type="submission" date="2020-12" db="EMBL/GenBank/DDBJ databases">
        <title>Bacterial novel species Flavobacterium sp. SE-1-e isolated from soil.</title>
        <authorList>
            <person name="Jung H.-Y."/>
        </authorList>
    </citation>
    <scope>NUCLEOTIDE SEQUENCE</scope>
    <source>
        <strain evidence="7">SE-1-e</strain>
    </source>
</reference>
<dbReference type="InterPro" id="IPR013325">
    <property type="entry name" value="RNA_pol_sigma_r2"/>
</dbReference>
<protein>
    <submittedName>
        <fullName evidence="7">RNA polymerase sigma-70 factor</fullName>
    </submittedName>
</protein>
<evidence type="ECO:0000256" key="4">
    <source>
        <dbReference type="ARBA" id="ARBA00023163"/>
    </source>
</evidence>
<evidence type="ECO:0000259" key="6">
    <source>
        <dbReference type="Pfam" id="PF08281"/>
    </source>
</evidence>
<keyword evidence="8" id="KW-1185">Reference proteome</keyword>
<comment type="similarity">
    <text evidence="1">Belongs to the sigma-70 factor family. ECF subfamily.</text>
</comment>
<dbReference type="InterPro" id="IPR007627">
    <property type="entry name" value="RNA_pol_sigma70_r2"/>
</dbReference>
<dbReference type="PANTHER" id="PTHR43133">
    <property type="entry name" value="RNA POLYMERASE ECF-TYPE SIGMA FACTO"/>
    <property type="match status" value="1"/>
</dbReference>
<dbReference type="Gene3D" id="1.10.10.10">
    <property type="entry name" value="Winged helix-like DNA-binding domain superfamily/Winged helix DNA-binding domain"/>
    <property type="match status" value="1"/>
</dbReference>
<dbReference type="GO" id="GO:0003677">
    <property type="term" value="F:DNA binding"/>
    <property type="evidence" value="ECO:0007669"/>
    <property type="project" value="InterPro"/>
</dbReference>
<keyword evidence="3" id="KW-0731">Sigma factor</keyword>
<dbReference type="InterPro" id="IPR014284">
    <property type="entry name" value="RNA_pol_sigma-70_dom"/>
</dbReference>
<dbReference type="InterPro" id="IPR013324">
    <property type="entry name" value="RNA_pol_sigma_r3/r4-like"/>
</dbReference>
<proteinExistence type="inferred from homology"/>
<dbReference type="NCBIfam" id="TIGR02985">
    <property type="entry name" value="Sig70_bacteroi1"/>
    <property type="match status" value="1"/>
</dbReference>